<feature type="compositionally biased region" description="Low complexity" evidence="1">
    <location>
        <begin position="675"/>
        <end position="687"/>
    </location>
</feature>
<feature type="region of interest" description="Disordered" evidence="1">
    <location>
        <begin position="671"/>
        <end position="802"/>
    </location>
</feature>
<keyword evidence="3" id="KW-1185">Reference proteome</keyword>
<dbReference type="Proteomes" id="UP000202833">
    <property type="component" value="Segment"/>
</dbReference>
<feature type="compositionally biased region" description="Low complexity" evidence="1">
    <location>
        <begin position="721"/>
        <end position="741"/>
    </location>
</feature>
<evidence type="ECO:0000313" key="2">
    <source>
        <dbReference type="EMBL" id="BAV56301.1"/>
    </source>
</evidence>
<dbReference type="EMBL" id="LC150610">
    <property type="protein sequence ID" value="BAV56301.1"/>
    <property type="molecule type" value="Genomic_RNA"/>
</dbReference>
<sequence length="802" mass="83905">MPLSSPVFSSPAGRVPLIRPIELKRPINALFYNSGAMAQPQSFRTATTSALTGAVAGVSSGQIQDDNTYRRYRSGLSIGVHEHGHYAYKRSSVFYEVGRRYARLTQALAGRPEGGRAGFDASVMVNPAEAANFEGWARRFSNFSPAWDMMDLAGVVERLAKAVAAQSVYGGVSTTNMRAGFPVSVVALGTLDSPQTASSSSVFIPRTVDRVGNDNVFAVLAAAANGEGATVTTDVVRLDAATNQPVVPAVQGQALAQAAVEGLRILGANFERSGAGDIFAYALTRGIHSVVSVVSHTDEGGWLRGVLRRTGFRAPYGGINQDLRDYPQLPPLASLSTAATSAWVDAIALKTAAIVAHCDPCVRADGGYYPSVFTASSGDISPPGTEEGEVPEAVATNIGRQISSDVGRFAPLYMRGLCYLFGMSSTSGIAEAHFSTTAADHLSGTTDRHLRHRTVAPYFWIEPTSLVPTNALGTTAEAAGFGALTTAGVEAAIPAFERVREIDHGHNANFTTIGFKMRSARTSGLVAAYAANPAELSGLRLYQFDESSVVLAGNNGPTNGDVPAKHNAADPLSSYLWTRGQSAIPAPAEFMNIQGSYAAKYKVVDWDDDFNGTLGPLPEAWELESHPTKWRTSVPTALPAGASNYADSGARRARSRAGVALAQATLRNRGLGDANSPVISVSNVPPSWDDERPATTRLDDTRTAEHNPAPGVVVTPGQGTDTADTPAHLAAPALPIPHQQPLRGAPYPPRAPGQLGGAQPPPPPVGPPAPPGPPGGPPNDDDNQGPPPQAPPADNHPVPPAA</sequence>
<name>A0A1B4ZA53_9VIRU</name>
<dbReference type="GeneID" id="28715644"/>
<feature type="compositionally biased region" description="Basic and acidic residues" evidence="1">
    <location>
        <begin position="689"/>
        <end position="705"/>
    </location>
</feature>
<dbReference type="InterPro" id="IPR008871">
    <property type="entry name" value="Totivirus_coat"/>
</dbReference>
<dbReference type="RefSeq" id="YP_009272904.1">
    <property type="nucleotide sequence ID" value="NC_030867.1"/>
</dbReference>
<proteinExistence type="predicted"/>
<dbReference type="Pfam" id="PF05518">
    <property type="entry name" value="Totivirus_coat"/>
    <property type="match status" value="1"/>
</dbReference>
<organism evidence="2">
    <name type="scientific">Fusarium poae victorivirus 1</name>
    <dbReference type="NCBI Taxonomy" id="1849535"/>
    <lineage>
        <taxon>Viruses</taxon>
        <taxon>Riboviria</taxon>
        <taxon>Orthornavirae</taxon>
        <taxon>Duplornaviricota</taxon>
        <taxon>Chrymotiviricetes</taxon>
        <taxon>Ghabrivirales</taxon>
        <taxon>Alphatotivirineae</taxon>
        <taxon>Pseudototiviridae</taxon>
        <taxon>Victorivirus</taxon>
        <taxon>Victorivirus nijyushi</taxon>
    </lineage>
</organism>
<feature type="compositionally biased region" description="Pro residues" evidence="1">
    <location>
        <begin position="759"/>
        <end position="777"/>
    </location>
</feature>
<reference evidence="2" key="1">
    <citation type="journal article" date="2016" name="Virus Genes">
        <title>Multiple virus infection in a single strain of Fusarium poae shown by deep sequencing.</title>
        <authorList>
            <person name="Osaki H."/>
            <person name="Sasaki A."/>
            <person name="Nomiyama K."/>
            <person name="Tomioka K."/>
        </authorList>
    </citation>
    <scope>NUCLEOTIDE SEQUENCE [LARGE SCALE GENOMIC DNA]</scope>
</reference>
<accession>A0A1B4ZA53</accession>
<dbReference type="OrthoDB" id="2774at10239"/>
<dbReference type="KEGG" id="vg:28715644"/>
<evidence type="ECO:0000256" key="1">
    <source>
        <dbReference type="SAM" id="MobiDB-lite"/>
    </source>
</evidence>
<protein>
    <submittedName>
        <fullName evidence="2">Capsid protein</fullName>
    </submittedName>
</protein>
<evidence type="ECO:0000313" key="3">
    <source>
        <dbReference type="Proteomes" id="UP000202833"/>
    </source>
</evidence>